<protein>
    <submittedName>
        <fullName evidence="5">Zinc finger protein 532-like</fullName>
    </submittedName>
</protein>
<accession>A0A8J5MWU2</accession>
<feature type="compositionally biased region" description="Polar residues" evidence="3">
    <location>
        <begin position="1836"/>
        <end position="1846"/>
    </location>
</feature>
<evidence type="ECO:0000259" key="4">
    <source>
        <dbReference type="PROSITE" id="PS50157"/>
    </source>
</evidence>
<dbReference type="PANTHER" id="PTHR47222:SF5">
    <property type="entry name" value="LOW QUALITY PROTEIN: ZINC FINGER PROTEIN 532-LIKE"/>
    <property type="match status" value="1"/>
</dbReference>
<proteinExistence type="predicted"/>
<dbReference type="PROSITE" id="PS50157">
    <property type="entry name" value="ZINC_FINGER_C2H2_2"/>
    <property type="match status" value="4"/>
</dbReference>
<dbReference type="SMART" id="SM00355">
    <property type="entry name" value="ZnF_C2H2"/>
    <property type="match status" value="20"/>
</dbReference>
<evidence type="ECO:0000256" key="2">
    <source>
        <dbReference type="SAM" id="Coils"/>
    </source>
</evidence>
<feature type="compositionally biased region" description="Low complexity" evidence="3">
    <location>
        <begin position="1887"/>
        <end position="1922"/>
    </location>
</feature>
<feature type="compositionally biased region" description="Low complexity" evidence="3">
    <location>
        <begin position="419"/>
        <end position="433"/>
    </location>
</feature>
<feature type="compositionally biased region" description="Basic and acidic residues" evidence="3">
    <location>
        <begin position="447"/>
        <end position="484"/>
    </location>
</feature>
<keyword evidence="2" id="KW-0175">Coiled coil</keyword>
<dbReference type="InterPro" id="IPR013087">
    <property type="entry name" value="Znf_C2H2_type"/>
</dbReference>
<feature type="domain" description="C2H2-type" evidence="4">
    <location>
        <begin position="1640"/>
        <end position="1658"/>
    </location>
</feature>
<feature type="compositionally biased region" description="Acidic residues" evidence="3">
    <location>
        <begin position="66"/>
        <end position="75"/>
    </location>
</feature>
<dbReference type="GO" id="GO:0008270">
    <property type="term" value="F:zinc ion binding"/>
    <property type="evidence" value="ECO:0007669"/>
    <property type="project" value="UniProtKB-KW"/>
</dbReference>
<feature type="compositionally biased region" description="Basic and acidic residues" evidence="3">
    <location>
        <begin position="254"/>
        <end position="269"/>
    </location>
</feature>
<keyword evidence="1" id="KW-0479">Metal-binding</keyword>
<feature type="domain" description="C2H2-type" evidence="4">
    <location>
        <begin position="2217"/>
        <end position="2239"/>
    </location>
</feature>
<feature type="region of interest" description="Disordered" evidence="3">
    <location>
        <begin position="55"/>
        <end position="75"/>
    </location>
</feature>
<sequence length="2261" mass="254201">SAVSHQTWQRRLRQGHVITVGSSPLQEITPVSQVSQCFLYFLSCLLFVTTPKGEKMMSHEEHQPGEEEDGEDEEGDIEARTAVEALLALTSPTDYTHHTAYEDDYIMEPEPDDYSEKLVSGKEMLGVYNVASEPTEMQLEDNRVGVVRQPLAVHIENTNVEAVTDMQVTVCTSEPCVTDNELHLSEESNPSTVFVPATTRQDADDGLNQLKAFVQATEGRKEETITKVPETESQGIYDEESNSGYENYQTHSHLSHEEEKLPEPHREKSTASVTLPVKTACDSSTTRQCDTTSLTCLTEKEGPLEKYSGPATVCTGGRYVYKKGVKKVQVSGEISRGFVNPYERHKSLSQTYEQTKGAINVGKVMKPCEDNSKVESQNTSEGIKTEASGDVGDKNVPNEANSDCSDSENDSDDSDGDSDSSSSSSGSDSSSSDSDSDGSDSDSDSDSDSKSTEESEKLPEIPEQQRKDVENNEQRVKEPLDHIDGISNKTSISTEKEKISDIKNCQREEKFEGKDIDKSIDLKPREVPPLSNINTDNLEKVEDGDKCTKVIEQTSKDFEVSACTKVEKKVPSDKRNCISVRKVASGVGKNAAIRKINDKGKINKENNTNIKENNLSTKNENGKKNSIQVSEQNVKKNTVQVIEQNVRKNSVLVNAQNVKKGNVQGNEQKAKKNSVQVNEQNVKKNSVQVNEQNVKKNSVQVNEQNVKKNSVQVNEQNVKKNSVQVNEQNVKKNSVQVNEQNVKKNSVQVNEQNVKKNSLQVNEQNVKKNSVQVNEQNAKKNSVQVSEQNVTVTKSMPKARRKASFSKSSREKMSEVDLVQQVAVAFAQQLSTIQANQLRGLSEKSLQQGEYTKDYRDEDIDCLNQNSLDDTIPEEEKMESEIDDMFPMPIQAEVVMSEGSESGIEYEGYDRAAPESDDIGWCKKGSEILDQSEKENIELMAYLKSFVNGGGEGEVIEYPPANNIVPSEGSDLTQWQLDGVHLPPFTPNVAPPSWLRLTIPAEGYRCLSCGDTFFIESSLVQHRERRSVWISLECGPCDAKLTFYNRCALKDHLRNHLMQGEEVDEETVEVRSLPLQLTRLLQPILVPVPKSLRLANKKLKRNLKGRGTVNKLPALKPIGRTASKLSEEYLSGSLDDHYGEDESEECTEFGDEDIRSRLNSHKIPSGMKRLSARKRTVRCYLCERMFHSVRELMAHMRTDQPYSDQRVECKKCQLVLPSVCAAKAHILTHPPANTSNMSVCPECGSRCDGPREFVHHLNTCGHQFRRSGIVCTECQVCFFKSQDDFLTHWIAEHCAKSYECVVCRNTFESLVFHKCTSPGQQVLATFRCLLTCPLCSLAVQLHAQGERDTNSKIRAHLADAHPTIITRVHYVYKSKFCTNAFRSKDELRAHHDREHRRDNHYRTKTCTLHHEVLGYQHQYFNGQEPRNAFVTLPVALSAEELHEARIRDVPTVSSVIDKTLFPDVTPQESNKTGKVEKKIKNKVVNKTSPKEVEPNESLGKESPAKKDMDQLDKLRPKVCYRCGYKYVDNKDFRRHKRTCEGEAAERQCEICGMVAVSEDFARHSLGHIQDGAVLCIYCNGTQFSNAIDLEQHFELHVHEQFSYPATCAFCCTSLPDVPTALAHLNEEHDPLHVPFDTSEFECDRCGRRFHGERGLSVHLGRCTLGTATPTPSAGCRQCQVCTKALTPEMFGRHLVCHLEEGLLVCSLCDGRTLPSSMALLHHLEEHAAALSYPNPCPMCSFVMEDASSALTHLKEEHGFGNLHCAECDMHFNFTYQLQRHTDIVHKICQYAKRRYICWICRAYDHVKKETLMNHFRTVHGLDREQVDEKVMIRTRGQGTMPTSQFIPTKPLGSKENPGGSSTSKTDADTPLLKIQKDKAKGSPGKASSVTESSVKPSSNKSSQGSPVKSSPSKTITSSGSKKVWTRRTDSKLNDKTKVLIKRLPDSILDEQSRSKRRKRVSRTDEVKIEPGAEVKKEKKRKKKKKAFRCNICTFGTNSKEKLDNHIVKHKQLSEEAEPDGFVCRECGASFVVEPSLARHMFFAHKVKLQVSSADENEDNDKNVVDVKGKKVVVKEEIDIKEESELSIKEVKVQKDLKEEKVQKIKEEKEPVSSVKKENDVVVAKRKTARVSVKKKLERETLKKRVEGRNKKKAVEGMIKKKVARAITKKKVEKVINRKKIEKVIPRKRTVKDASKRRADKEITANKMEEGDEDKFDNHCVVCKEEFTNPVELYSHLRTHGMAFLKLGRKARPLGLGKPLDR</sequence>
<feature type="compositionally biased region" description="Polar residues" evidence="3">
    <location>
        <begin position="774"/>
        <end position="794"/>
    </location>
</feature>
<feature type="region of interest" description="Disordered" evidence="3">
    <location>
        <begin position="368"/>
        <end position="499"/>
    </location>
</feature>
<dbReference type="Proteomes" id="UP000747542">
    <property type="component" value="Unassembled WGS sequence"/>
</dbReference>
<feature type="region of interest" description="Disordered" evidence="3">
    <location>
        <begin position="774"/>
        <end position="808"/>
    </location>
</feature>
<feature type="compositionally biased region" description="Basic and acidic residues" evidence="3">
    <location>
        <begin position="55"/>
        <end position="65"/>
    </location>
</feature>
<keyword evidence="1" id="KW-0863">Zinc-finger</keyword>
<feature type="domain" description="C2H2-type" evidence="4">
    <location>
        <begin position="1004"/>
        <end position="1023"/>
    </location>
</feature>
<evidence type="ECO:0000313" key="5">
    <source>
        <dbReference type="EMBL" id="KAG7166252.1"/>
    </source>
</evidence>
<organism evidence="5 6">
    <name type="scientific">Homarus americanus</name>
    <name type="common">American lobster</name>
    <dbReference type="NCBI Taxonomy" id="6706"/>
    <lineage>
        <taxon>Eukaryota</taxon>
        <taxon>Metazoa</taxon>
        <taxon>Ecdysozoa</taxon>
        <taxon>Arthropoda</taxon>
        <taxon>Crustacea</taxon>
        <taxon>Multicrustacea</taxon>
        <taxon>Malacostraca</taxon>
        <taxon>Eumalacostraca</taxon>
        <taxon>Eucarida</taxon>
        <taxon>Decapoda</taxon>
        <taxon>Pleocyemata</taxon>
        <taxon>Astacidea</taxon>
        <taxon>Nephropoidea</taxon>
        <taxon>Nephropidae</taxon>
        <taxon>Homarus</taxon>
    </lineage>
</organism>
<feature type="compositionally biased region" description="Basic and acidic residues" evidence="3">
    <location>
        <begin position="1488"/>
        <end position="1508"/>
    </location>
</feature>
<dbReference type="InterPro" id="IPR057356">
    <property type="entry name" value="Znf-C2H2_ZNF592"/>
</dbReference>
<dbReference type="InterPro" id="IPR045914">
    <property type="entry name" value="Zn532-like"/>
</dbReference>
<evidence type="ECO:0000313" key="6">
    <source>
        <dbReference type="Proteomes" id="UP000747542"/>
    </source>
</evidence>
<feature type="compositionally biased region" description="Acidic residues" evidence="3">
    <location>
        <begin position="405"/>
        <end position="418"/>
    </location>
</feature>
<keyword evidence="1" id="KW-0862">Zinc</keyword>
<feature type="region of interest" description="Disordered" evidence="3">
    <location>
        <begin position="657"/>
        <end position="682"/>
    </location>
</feature>
<feature type="non-terminal residue" evidence="5">
    <location>
        <position position="1"/>
    </location>
</feature>
<evidence type="ECO:0000256" key="3">
    <source>
        <dbReference type="SAM" id="MobiDB-lite"/>
    </source>
</evidence>
<dbReference type="PROSITE" id="PS00028">
    <property type="entry name" value="ZINC_FINGER_C2H2_1"/>
    <property type="match status" value="3"/>
</dbReference>
<feature type="region of interest" description="Disordered" evidence="3">
    <location>
        <begin position="1833"/>
        <end position="1929"/>
    </location>
</feature>
<dbReference type="Gene3D" id="3.30.160.60">
    <property type="entry name" value="Classic Zinc Finger"/>
    <property type="match status" value="1"/>
</dbReference>
<dbReference type="Pfam" id="PF25412">
    <property type="entry name" value="zf-C2H2_ZNF592"/>
    <property type="match status" value="1"/>
</dbReference>
<evidence type="ECO:0000256" key="1">
    <source>
        <dbReference type="PROSITE-ProRule" id="PRU00042"/>
    </source>
</evidence>
<comment type="caution">
    <text evidence="5">The sequence shown here is derived from an EMBL/GenBank/DDBJ whole genome shotgun (WGS) entry which is preliminary data.</text>
</comment>
<feature type="coiled-coil region" evidence="2">
    <location>
        <begin position="2080"/>
        <end position="2107"/>
    </location>
</feature>
<dbReference type="PANTHER" id="PTHR47222">
    <property type="entry name" value="ZINC FINGER PROTEIN 532-RELATED"/>
    <property type="match status" value="1"/>
</dbReference>
<feature type="non-terminal residue" evidence="5">
    <location>
        <position position="2261"/>
    </location>
</feature>
<feature type="region of interest" description="Disordered" evidence="3">
    <location>
        <begin position="1467"/>
        <end position="1508"/>
    </location>
</feature>
<gene>
    <name evidence="5" type="primary">Znf532-L</name>
    <name evidence="5" type="ORF">Hamer_G011081</name>
</gene>
<reference evidence="5" key="1">
    <citation type="journal article" date="2021" name="Sci. Adv.">
        <title>The American lobster genome reveals insights on longevity, neural, and immune adaptations.</title>
        <authorList>
            <person name="Polinski J.M."/>
            <person name="Zimin A.V."/>
            <person name="Clark K.F."/>
            <person name="Kohn A.B."/>
            <person name="Sadowski N."/>
            <person name="Timp W."/>
            <person name="Ptitsyn A."/>
            <person name="Khanna P."/>
            <person name="Romanova D.Y."/>
            <person name="Williams P."/>
            <person name="Greenwood S.J."/>
            <person name="Moroz L.L."/>
            <person name="Walt D.R."/>
            <person name="Bodnar A.G."/>
        </authorList>
    </citation>
    <scope>NUCLEOTIDE SEQUENCE</scope>
    <source>
        <strain evidence="5">GMGI-L3</strain>
    </source>
</reference>
<feature type="compositionally biased region" description="Acidic residues" evidence="3">
    <location>
        <begin position="434"/>
        <end position="446"/>
    </location>
</feature>
<name>A0A8J5MWU2_HOMAM</name>
<keyword evidence="6" id="KW-1185">Reference proteome</keyword>
<feature type="domain" description="C2H2-type" evidence="4">
    <location>
        <begin position="2021"/>
        <end position="2044"/>
    </location>
</feature>
<dbReference type="EMBL" id="JAHLQT010022636">
    <property type="protein sequence ID" value="KAG7166252.1"/>
    <property type="molecule type" value="Genomic_DNA"/>
</dbReference>
<feature type="region of interest" description="Disordered" evidence="3">
    <location>
        <begin position="246"/>
        <end position="272"/>
    </location>
</feature>